<dbReference type="InterPro" id="IPR030379">
    <property type="entry name" value="G_SEPTIN_dom"/>
</dbReference>
<evidence type="ECO:0000256" key="2">
    <source>
        <dbReference type="SAM" id="MobiDB-lite"/>
    </source>
</evidence>
<accession>A0A292PNX3</accession>
<protein>
    <recommendedName>
        <fullName evidence="3">Septin-type G domain-containing protein</fullName>
    </recommendedName>
</protein>
<organism evidence="4 5">
    <name type="scientific">Tuber aestivum</name>
    <name type="common">summer truffle</name>
    <dbReference type="NCBI Taxonomy" id="59557"/>
    <lineage>
        <taxon>Eukaryota</taxon>
        <taxon>Fungi</taxon>
        <taxon>Dikarya</taxon>
        <taxon>Ascomycota</taxon>
        <taxon>Pezizomycotina</taxon>
        <taxon>Pezizomycetes</taxon>
        <taxon>Pezizales</taxon>
        <taxon>Tuberaceae</taxon>
        <taxon>Tuber</taxon>
    </lineage>
</organism>
<feature type="region of interest" description="Disordered" evidence="2">
    <location>
        <begin position="1"/>
        <end position="51"/>
    </location>
</feature>
<evidence type="ECO:0000313" key="5">
    <source>
        <dbReference type="Proteomes" id="UP001412239"/>
    </source>
</evidence>
<keyword evidence="1" id="KW-0342">GTP-binding</keyword>
<dbReference type="PRINTS" id="PR00449">
    <property type="entry name" value="RASTRNSFRMNG"/>
</dbReference>
<sequence>MRPTSSEAMHTGLVDGRSRKSSAAGQQHPIPPGISGTNTPGEEHHQTHLSAPITYFFADEATVAASTASGSASSGFGVRGLAASVEESDLRPGKRSSLAEHSRGSYTESGEGVDVNNDEDDEADEDEDAEEDRGLDERSVASFRSSVHPEFRSPHGLLSVPLTPIMGPQSDPESPRSASGVSYRSEDMHSEQGAESPARRRPSFTSTKELSREAPDAPQLIMPEITIPSRRPFTDKGKRVGKLKVLIAGDSGIGKTSLIKSIVQACEDIVHVDPISSNSCQTGARAGSSYYAINSRPNGDSTKDITEVYASTRPYPHWWSELDDSRLLRKRRSKPGIDDQVIERNLCFVDTPGYGVGTSVRSFFVTEILVPYVPSAALFLECVEPVVRYVEGQLERTRAIVSGNSGDLLPLLSGDGTPQVDIVFYAILHRVKPVDIDFIRRLSPFTNVLPIIAKADTLTPQQVQNLKLSILNDLRGAGVRPFLFGKTLPDVSRSMSENMPCAPFAISSALSSDSENMEASLLMSPDYVAPLVGSDLSELVNHVFDPDNIAWLRHASAKKYIQWSNSVAASNHSSSLTRFNSTPGSPGSMRSTSASALLSASNSSLIHIPDSGAQVAANSFALARVADHTQREERLAQVRLTRWAHDLQRSLKAERERYERLARGERAIWLTERLGECIADGQLVPASTALANKYTAAADTQDGMVNARDPLGLLALNENIRRKAVRLLRIAGYGGIVGFMSLWVLKQSGLMNFQGWATLPPNRV</sequence>
<dbReference type="PANTHER" id="PTHR18884">
    <property type="entry name" value="SEPTIN"/>
    <property type="match status" value="1"/>
</dbReference>
<feature type="domain" description="Septin-type G" evidence="3">
    <location>
        <begin position="239"/>
        <end position="570"/>
    </location>
</feature>
<dbReference type="PROSITE" id="PS51719">
    <property type="entry name" value="G_SEPTIN"/>
    <property type="match status" value="1"/>
</dbReference>
<dbReference type="Proteomes" id="UP001412239">
    <property type="component" value="Unassembled WGS sequence"/>
</dbReference>
<evidence type="ECO:0000259" key="3">
    <source>
        <dbReference type="PROSITE" id="PS51719"/>
    </source>
</evidence>
<dbReference type="Pfam" id="PF20571">
    <property type="entry name" value="DUF6780"/>
    <property type="match status" value="1"/>
</dbReference>
<evidence type="ECO:0000313" key="4">
    <source>
        <dbReference type="EMBL" id="CUS09226.1"/>
    </source>
</evidence>
<feature type="region of interest" description="Disordered" evidence="2">
    <location>
        <begin position="84"/>
        <end position="222"/>
    </location>
</feature>
<dbReference type="Gene3D" id="3.40.50.300">
    <property type="entry name" value="P-loop containing nucleotide triphosphate hydrolases"/>
    <property type="match status" value="1"/>
</dbReference>
<name>A0A292PNX3_9PEZI</name>
<comment type="similarity">
    <text evidence="1">Belongs to the TRAFAC class TrmE-Era-EngA-EngB-Septin-like GTPase superfamily. Septin GTPase family.</text>
</comment>
<dbReference type="Pfam" id="PF00735">
    <property type="entry name" value="Septin"/>
    <property type="match status" value="1"/>
</dbReference>
<feature type="region of interest" description="Disordered" evidence="2">
    <location>
        <begin position="574"/>
        <end position="593"/>
    </location>
</feature>
<evidence type="ECO:0000256" key="1">
    <source>
        <dbReference type="RuleBase" id="RU004560"/>
    </source>
</evidence>
<keyword evidence="1" id="KW-0547">Nucleotide-binding</keyword>
<gene>
    <name evidence="4" type="ORF">GSTUAT00006652001</name>
</gene>
<dbReference type="GO" id="GO:0005525">
    <property type="term" value="F:GTP binding"/>
    <property type="evidence" value="ECO:0007669"/>
    <property type="project" value="UniProtKB-KW"/>
</dbReference>
<feature type="compositionally biased region" description="Acidic residues" evidence="2">
    <location>
        <begin position="116"/>
        <end position="134"/>
    </location>
</feature>
<dbReference type="AlphaFoldDB" id="A0A292PNX3"/>
<feature type="compositionally biased region" description="Polar residues" evidence="2">
    <location>
        <begin position="576"/>
        <end position="590"/>
    </location>
</feature>
<dbReference type="SUPFAM" id="SSF52540">
    <property type="entry name" value="P-loop containing nucleoside triphosphate hydrolases"/>
    <property type="match status" value="1"/>
</dbReference>
<dbReference type="InterPro" id="IPR027417">
    <property type="entry name" value="P-loop_NTPase"/>
</dbReference>
<feature type="compositionally biased region" description="Basic and acidic residues" evidence="2">
    <location>
        <begin position="88"/>
        <end position="103"/>
    </location>
</feature>
<dbReference type="EMBL" id="LN891091">
    <property type="protein sequence ID" value="CUS09226.1"/>
    <property type="molecule type" value="Genomic_DNA"/>
</dbReference>
<dbReference type="InterPro" id="IPR046707">
    <property type="entry name" value="DUF6780"/>
</dbReference>
<keyword evidence="5" id="KW-1185">Reference proteome</keyword>
<reference evidence="4" key="1">
    <citation type="submission" date="2015-10" db="EMBL/GenBank/DDBJ databases">
        <authorList>
            <person name="Regsiter A."/>
            <person name="william w."/>
        </authorList>
    </citation>
    <scope>NUCLEOTIDE SEQUENCE</scope>
    <source>
        <strain evidence="4">Montdore</strain>
    </source>
</reference>
<proteinExistence type="inferred from homology"/>